<sequence>MNQITLENIMLICQKCFSYLDARIDDHPSQVAYLYWRLLDNRGTYSKKELYDLVTIALLHDIGSYKTKDFDKFLNIDSPSYDHAIYGALFIKHFSPISHLSDIILYHHSDYESYESPYKPETSLLYFIDRMSIFFNYSWQIEDFFLSLNTEIDSQFISEFHEINRKENLIDNIQTGYFKELLRNFFAKSIQSPEDAIKYLSMISYTIDSRSECTVLHTIMVSAISNYLAQKMNYNHSMVQKISLAAMLHDIGKISTPINILEKPGKLTNEEMEIMREHVTITYEILENLGSREVQEYASYHHEKLDGTGYPFGLKKDQLSIPARIIIVADIMGALMAARSYKESFPKDKIINILSELAAQSKIDQSLVDLVIDEYDDICQYLSSLSNPYHKFKNEYMSIVTKMSA</sequence>
<gene>
    <name evidence="2" type="ORF">J0J70_03105</name>
</gene>
<dbReference type="PANTHER" id="PTHR43155:SF2">
    <property type="entry name" value="CYCLIC DI-GMP PHOSPHODIESTERASE PA4108"/>
    <property type="match status" value="1"/>
</dbReference>
<dbReference type="Proteomes" id="UP001058072">
    <property type="component" value="Chromosome"/>
</dbReference>
<evidence type="ECO:0000313" key="2">
    <source>
        <dbReference type="EMBL" id="UUF09007.1"/>
    </source>
</evidence>
<dbReference type="InterPro" id="IPR003607">
    <property type="entry name" value="HD/PDEase_dom"/>
</dbReference>
<dbReference type="Gene3D" id="1.10.3210.10">
    <property type="entry name" value="Hypothetical protein af1432"/>
    <property type="match status" value="2"/>
</dbReference>
<evidence type="ECO:0000259" key="1">
    <source>
        <dbReference type="PROSITE" id="PS51832"/>
    </source>
</evidence>
<dbReference type="SUPFAM" id="SSF109604">
    <property type="entry name" value="HD-domain/PDEase-like"/>
    <property type="match status" value="2"/>
</dbReference>
<evidence type="ECO:0000313" key="3">
    <source>
        <dbReference type="Proteomes" id="UP001058072"/>
    </source>
</evidence>
<dbReference type="InterPro" id="IPR006675">
    <property type="entry name" value="HDIG_dom"/>
</dbReference>
<proteinExistence type="predicted"/>
<dbReference type="InterPro" id="IPR037522">
    <property type="entry name" value="HD_GYP_dom"/>
</dbReference>
<dbReference type="AlphaFoldDB" id="A0A9Q9CS95"/>
<name>A0A9Q9CS95_9FIRM</name>
<dbReference type="PANTHER" id="PTHR43155">
    <property type="entry name" value="CYCLIC DI-GMP PHOSPHODIESTERASE PA4108-RELATED"/>
    <property type="match status" value="1"/>
</dbReference>
<organism evidence="2 3">
    <name type="scientific">Turicibacter bilis</name>
    <dbReference type="NCBI Taxonomy" id="2735723"/>
    <lineage>
        <taxon>Bacteria</taxon>
        <taxon>Bacillati</taxon>
        <taxon>Bacillota</taxon>
        <taxon>Erysipelotrichia</taxon>
        <taxon>Erysipelotrichales</taxon>
        <taxon>Turicibacteraceae</taxon>
        <taxon>Turicibacter</taxon>
    </lineage>
</organism>
<accession>A0A9Q9CS95</accession>
<dbReference type="InterPro" id="IPR006674">
    <property type="entry name" value="HD_domain"/>
</dbReference>
<dbReference type="SMART" id="SM00471">
    <property type="entry name" value="HDc"/>
    <property type="match status" value="2"/>
</dbReference>
<dbReference type="PROSITE" id="PS51832">
    <property type="entry name" value="HD_GYP"/>
    <property type="match status" value="1"/>
</dbReference>
<feature type="domain" description="HD-GYP" evidence="1">
    <location>
        <begin position="192"/>
        <end position="387"/>
    </location>
</feature>
<dbReference type="NCBIfam" id="TIGR00277">
    <property type="entry name" value="HDIG"/>
    <property type="match status" value="1"/>
</dbReference>
<dbReference type="EMBL" id="CP071250">
    <property type="protein sequence ID" value="UUF09007.1"/>
    <property type="molecule type" value="Genomic_DNA"/>
</dbReference>
<dbReference type="RefSeq" id="WP_212724406.1">
    <property type="nucleotide sequence ID" value="NZ_CP071250.1"/>
</dbReference>
<reference evidence="2" key="1">
    <citation type="submission" date="2021-03" db="EMBL/GenBank/DDBJ databases">
        <title>Comparative Genomics and Metabolomics in the genus Turicibacter.</title>
        <authorList>
            <person name="Maki J."/>
            <person name="Looft T."/>
        </authorList>
    </citation>
    <scope>NUCLEOTIDE SEQUENCE</scope>
    <source>
        <strain evidence="2">ISU324</strain>
    </source>
</reference>
<dbReference type="Pfam" id="PF01966">
    <property type="entry name" value="HD"/>
    <property type="match status" value="1"/>
</dbReference>
<dbReference type="CDD" id="cd00077">
    <property type="entry name" value="HDc"/>
    <property type="match status" value="1"/>
</dbReference>
<protein>
    <submittedName>
        <fullName evidence="2">HD domain-containing protein</fullName>
    </submittedName>
</protein>
<dbReference type="Pfam" id="PF13487">
    <property type="entry name" value="HD_5"/>
    <property type="match status" value="1"/>
</dbReference>